<dbReference type="InterPro" id="IPR052163">
    <property type="entry name" value="DGC-Regulatory_Protein"/>
</dbReference>
<dbReference type="SUPFAM" id="SSF55785">
    <property type="entry name" value="PYP-like sensor domain (PAS domain)"/>
    <property type="match status" value="2"/>
</dbReference>
<dbReference type="PROSITE" id="PS50113">
    <property type="entry name" value="PAC"/>
    <property type="match status" value="2"/>
</dbReference>
<evidence type="ECO:0000313" key="11">
    <source>
        <dbReference type="Proteomes" id="UP000326944"/>
    </source>
</evidence>
<comment type="subcellular location">
    <subcellularLocation>
        <location evidence="1">Membrane</location>
    </subcellularLocation>
</comment>
<dbReference type="SMART" id="SM00091">
    <property type="entry name" value="PAS"/>
    <property type="match status" value="2"/>
</dbReference>
<feature type="domain" description="PAS" evidence="6">
    <location>
        <begin position="491"/>
        <end position="542"/>
    </location>
</feature>
<feature type="domain" description="PAS" evidence="6">
    <location>
        <begin position="347"/>
        <end position="419"/>
    </location>
</feature>
<dbReference type="SMART" id="SM01079">
    <property type="entry name" value="CHASE"/>
    <property type="match status" value="1"/>
</dbReference>
<dbReference type="InterPro" id="IPR029787">
    <property type="entry name" value="Nucleotide_cyclase"/>
</dbReference>
<dbReference type="Gene3D" id="3.30.450.350">
    <property type="entry name" value="CHASE domain"/>
    <property type="match status" value="1"/>
</dbReference>
<dbReference type="InterPro" id="IPR013655">
    <property type="entry name" value="PAS_fold_3"/>
</dbReference>
<dbReference type="Pfam" id="PF00990">
    <property type="entry name" value="GGDEF"/>
    <property type="match status" value="1"/>
</dbReference>
<feature type="domain" description="CHASE" evidence="8">
    <location>
        <begin position="74"/>
        <end position="290"/>
    </location>
</feature>
<dbReference type="CDD" id="cd01949">
    <property type="entry name" value="GGDEF"/>
    <property type="match status" value="1"/>
</dbReference>
<dbReference type="SMART" id="SM00086">
    <property type="entry name" value="PAC"/>
    <property type="match status" value="2"/>
</dbReference>
<dbReference type="InterPro" id="IPR000160">
    <property type="entry name" value="GGDEF_dom"/>
</dbReference>
<evidence type="ECO:0000259" key="6">
    <source>
        <dbReference type="PROSITE" id="PS50112"/>
    </source>
</evidence>
<evidence type="ECO:0000256" key="5">
    <source>
        <dbReference type="SAM" id="Phobius"/>
    </source>
</evidence>
<organism evidence="10 11">
    <name type="scientific">Sulfurimonas lithotrophica</name>
    <dbReference type="NCBI Taxonomy" id="2590022"/>
    <lineage>
        <taxon>Bacteria</taxon>
        <taxon>Pseudomonadati</taxon>
        <taxon>Campylobacterota</taxon>
        <taxon>Epsilonproteobacteria</taxon>
        <taxon>Campylobacterales</taxon>
        <taxon>Sulfurimonadaceae</taxon>
        <taxon>Sulfurimonas</taxon>
    </lineage>
</organism>
<gene>
    <name evidence="10" type="ORF">FJR48_10715</name>
</gene>
<dbReference type="GO" id="GO:0016020">
    <property type="term" value="C:membrane"/>
    <property type="evidence" value="ECO:0007669"/>
    <property type="project" value="UniProtKB-SubCell"/>
</dbReference>
<feature type="transmembrane region" description="Helical" evidence="5">
    <location>
        <begin position="12"/>
        <end position="32"/>
    </location>
</feature>
<feature type="transmembrane region" description="Helical" evidence="5">
    <location>
        <begin position="302"/>
        <end position="323"/>
    </location>
</feature>
<name>A0A5P8P3B1_9BACT</name>
<dbReference type="SMART" id="SM00267">
    <property type="entry name" value="GGDEF"/>
    <property type="match status" value="1"/>
</dbReference>
<sequence length="755" mass="87041">MPIHFNKSHKVWPIVTIIIGLLFSALSGWLTYNYYKEKENLRLDLASNEIILLVQNRMAAYEQVLKSGVGLFNASDMVSRKEWTIFVKEHKLNENFKGIQGFGYSEVVLPQNKHQHEERIRKEGFADFKIYPDGKRELYTSIIYLEPFDERNIRAFGYDMFSEKIRRIAMKKAMLNGKAALSGKIKLVQEFNTDIQAGFLMYLPVYKKGYKLDTPQERALAIQGFVYAPFRANDLMNGILGKMFPNIDFEIYDGDSIAKDNILYSSNSNNKSKLYKKTNITMNGHTWTLIFKTNSVFKSENIYVIFLIPSLILILTFLLYSLLNSLIKTEKNAVQIAKKATQKLQNSEERLRYALEGAGDGLWDWNLVTDEVFFSKRWKKMLGFSEDEIGSDIDEWKSLIHPEDLEHMDADITAHIEGKRDTYKNEHRVKCKDGSYKWILDRGIIVSRSIDGTPLRMVGSQSDISERKQSQLKLAYYLEIIDKNVISSTTDLHGKITKVSQAFSDISGYSKNELLGKSHNILRHKDMPSSTYKELWKTIQSGNIWEGEIKNKRKDGSTYWVDATISPVKNEQGETINYTSIRHDITDKKRIEELSVTDKLTQLYNRLKLDEIFSMKLASARRYNSTFSIIMMDIDYFKSVNDTWGHQAGDDILKEFATIIKNNIRETDVVGRWGGEEFLILSSESDLESAIKLSEKLRDIVSLFKFSFAGHKTASFGVSSYHAGDDEKTMVKRADDALYRAKENGRNRVEVEKYD</sequence>
<dbReference type="NCBIfam" id="TIGR00229">
    <property type="entry name" value="sensory_box"/>
    <property type="match status" value="2"/>
</dbReference>
<evidence type="ECO:0000256" key="1">
    <source>
        <dbReference type="ARBA" id="ARBA00004370"/>
    </source>
</evidence>
<dbReference type="InterPro" id="IPR042240">
    <property type="entry name" value="CHASE_sf"/>
</dbReference>
<feature type="domain" description="PAC" evidence="7">
    <location>
        <begin position="545"/>
        <end position="597"/>
    </location>
</feature>
<dbReference type="Gene3D" id="3.30.70.270">
    <property type="match status" value="1"/>
</dbReference>
<feature type="domain" description="GGDEF" evidence="9">
    <location>
        <begin position="625"/>
        <end position="754"/>
    </location>
</feature>
<dbReference type="InterPro" id="IPR000700">
    <property type="entry name" value="PAS-assoc_C"/>
</dbReference>
<dbReference type="PANTHER" id="PTHR46663:SF4">
    <property type="entry name" value="DIGUANYLATE CYCLASE DGCT-RELATED"/>
    <property type="match status" value="1"/>
</dbReference>
<evidence type="ECO:0000256" key="3">
    <source>
        <dbReference type="ARBA" id="ARBA00022989"/>
    </source>
</evidence>
<dbReference type="Gene3D" id="3.30.450.20">
    <property type="entry name" value="PAS domain"/>
    <property type="match status" value="2"/>
</dbReference>
<reference evidence="10 11" key="1">
    <citation type="submission" date="2019-09" db="EMBL/GenBank/DDBJ databases">
        <title>Sulfurimonas gotlandica sp. nov., a chemoautotrophic and psychrotolerant epsilonproteobacterium isolated from a pelagic redoxcline, and an emended description of the genus Sulfurimonas.</title>
        <authorList>
            <person name="Wang S."/>
            <person name="Jiang L."/>
            <person name="Shao S."/>
        </authorList>
    </citation>
    <scope>NUCLEOTIDE SEQUENCE [LARGE SCALE GENOMIC DNA]</scope>
    <source>
        <strain evidence="10 11">GYSZ_1</strain>
    </source>
</reference>
<dbReference type="Pfam" id="PF08447">
    <property type="entry name" value="PAS_3"/>
    <property type="match status" value="2"/>
</dbReference>
<feature type="domain" description="PAC" evidence="7">
    <location>
        <begin position="423"/>
        <end position="476"/>
    </location>
</feature>
<keyword evidence="11" id="KW-1185">Reference proteome</keyword>
<evidence type="ECO:0000313" key="10">
    <source>
        <dbReference type="EMBL" id="QFR50174.1"/>
    </source>
</evidence>
<dbReference type="Pfam" id="PF03924">
    <property type="entry name" value="CHASE"/>
    <property type="match status" value="1"/>
</dbReference>
<dbReference type="KEGG" id="sulg:FJR48_10715"/>
<proteinExistence type="predicted"/>
<dbReference type="InterPro" id="IPR001610">
    <property type="entry name" value="PAC"/>
</dbReference>
<dbReference type="InterPro" id="IPR035965">
    <property type="entry name" value="PAS-like_dom_sf"/>
</dbReference>
<dbReference type="PROSITE" id="PS50887">
    <property type="entry name" value="GGDEF"/>
    <property type="match status" value="1"/>
</dbReference>
<dbReference type="FunFam" id="3.30.70.270:FF:000001">
    <property type="entry name" value="Diguanylate cyclase domain protein"/>
    <property type="match status" value="1"/>
</dbReference>
<dbReference type="AlphaFoldDB" id="A0A5P8P3B1"/>
<keyword evidence="3 5" id="KW-1133">Transmembrane helix</keyword>
<dbReference type="NCBIfam" id="TIGR00254">
    <property type="entry name" value="GGDEF"/>
    <property type="match status" value="1"/>
</dbReference>
<dbReference type="GO" id="GO:0007165">
    <property type="term" value="P:signal transduction"/>
    <property type="evidence" value="ECO:0007669"/>
    <property type="project" value="UniProtKB-ARBA"/>
</dbReference>
<evidence type="ECO:0000256" key="2">
    <source>
        <dbReference type="ARBA" id="ARBA00022692"/>
    </source>
</evidence>
<dbReference type="GO" id="GO:0003824">
    <property type="term" value="F:catalytic activity"/>
    <property type="evidence" value="ECO:0007669"/>
    <property type="project" value="UniProtKB-ARBA"/>
</dbReference>
<evidence type="ECO:0000256" key="4">
    <source>
        <dbReference type="ARBA" id="ARBA00023136"/>
    </source>
</evidence>
<keyword evidence="4 5" id="KW-0472">Membrane</keyword>
<accession>A0A5P8P3B1</accession>
<dbReference type="InterPro" id="IPR043128">
    <property type="entry name" value="Rev_trsase/Diguanyl_cyclase"/>
</dbReference>
<evidence type="ECO:0000259" key="9">
    <source>
        <dbReference type="PROSITE" id="PS50887"/>
    </source>
</evidence>
<keyword evidence="2 5" id="KW-0812">Transmembrane</keyword>
<dbReference type="Proteomes" id="UP000326944">
    <property type="component" value="Chromosome"/>
</dbReference>
<dbReference type="EMBL" id="CP043617">
    <property type="protein sequence ID" value="QFR50174.1"/>
    <property type="molecule type" value="Genomic_DNA"/>
</dbReference>
<dbReference type="PROSITE" id="PS50112">
    <property type="entry name" value="PAS"/>
    <property type="match status" value="2"/>
</dbReference>
<evidence type="ECO:0000259" key="7">
    <source>
        <dbReference type="PROSITE" id="PS50113"/>
    </source>
</evidence>
<dbReference type="InterPro" id="IPR000014">
    <property type="entry name" value="PAS"/>
</dbReference>
<dbReference type="SUPFAM" id="SSF55073">
    <property type="entry name" value="Nucleotide cyclase"/>
    <property type="match status" value="1"/>
</dbReference>
<dbReference type="PROSITE" id="PS50839">
    <property type="entry name" value="CHASE"/>
    <property type="match status" value="1"/>
</dbReference>
<protein>
    <submittedName>
        <fullName evidence="10">Diguanylate cyclase</fullName>
    </submittedName>
</protein>
<dbReference type="InterPro" id="IPR006189">
    <property type="entry name" value="CHASE_dom"/>
</dbReference>
<evidence type="ECO:0000259" key="8">
    <source>
        <dbReference type="PROSITE" id="PS50839"/>
    </source>
</evidence>
<dbReference type="OrthoDB" id="9812260at2"/>
<dbReference type="CDD" id="cd00130">
    <property type="entry name" value="PAS"/>
    <property type="match status" value="2"/>
</dbReference>
<dbReference type="PANTHER" id="PTHR46663">
    <property type="entry name" value="DIGUANYLATE CYCLASE DGCT-RELATED"/>
    <property type="match status" value="1"/>
</dbReference>
<dbReference type="RefSeq" id="WP_152308122.1">
    <property type="nucleotide sequence ID" value="NZ_CP043617.1"/>
</dbReference>